<sequence>MIIAFLFLIGLCIGSFLNVLIDRLSNGESIRGRSHCDRCKKTLMWKDLTPLVSFVFLRGRCRYCKEKLSWQYPIVELLTGLLFVFVYYASINRFIDVDNIKLYQQIAFLILNLVIFSGLIVIFFADLKYRIIPDEIVVVNTLAAIFLNFLVLKNDFWPYILSALVLFLIFIVLVLLTRGRGMGMGDVKYVIFMGLFLGFPASLIAFYASFLTGAVVSIILIFIGRKKFGQTIPFGPFLVLGTFVSIYWGNELWTYFLKILGV</sequence>
<dbReference type="PANTHER" id="PTHR30487">
    <property type="entry name" value="TYPE 4 PREPILIN-LIKE PROTEINS LEADER PEPTIDE-PROCESSING ENZYME"/>
    <property type="match status" value="1"/>
</dbReference>
<evidence type="ECO:0000256" key="1">
    <source>
        <dbReference type="ARBA" id="ARBA00004651"/>
    </source>
</evidence>
<keyword evidence="4 7" id="KW-0812">Transmembrane</keyword>
<keyword evidence="6 7" id="KW-0472">Membrane</keyword>
<name>A0A1F5ZPX4_9BACT</name>
<proteinExistence type="inferred from homology"/>
<dbReference type="Pfam" id="PF01478">
    <property type="entry name" value="Peptidase_A24"/>
    <property type="match status" value="1"/>
</dbReference>
<evidence type="ECO:0008006" key="12">
    <source>
        <dbReference type="Google" id="ProtNLM"/>
    </source>
</evidence>
<accession>A0A1F5ZPX4</accession>
<feature type="transmembrane region" description="Helical" evidence="7">
    <location>
        <begin position="156"/>
        <end position="177"/>
    </location>
</feature>
<dbReference type="PANTHER" id="PTHR30487:SF0">
    <property type="entry name" value="PREPILIN LEADER PEPTIDASE_N-METHYLTRANSFERASE-RELATED"/>
    <property type="match status" value="1"/>
</dbReference>
<dbReference type="STRING" id="1798375.A2773_03545"/>
<dbReference type="GO" id="GO:0005886">
    <property type="term" value="C:plasma membrane"/>
    <property type="evidence" value="ECO:0007669"/>
    <property type="project" value="UniProtKB-SubCell"/>
</dbReference>
<evidence type="ECO:0000256" key="7">
    <source>
        <dbReference type="SAM" id="Phobius"/>
    </source>
</evidence>
<dbReference type="Proteomes" id="UP000177383">
    <property type="component" value="Unassembled WGS sequence"/>
</dbReference>
<comment type="similarity">
    <text evidence="2">Belongs to the peptidase A24 family.</text>
</comment>
<dbReference type="InterPro" id="IPR050882">
    <property type="entry name" value="Prepilin_peptidase/N-MTase"/>
</dbReference>
<feature type="domain" description="Prepilin type IV endopeptidase peptidase" evidence="8">
    <location>
        <begin position="113"/>
        <end position="218"/>
    </location>
</feature>
<comment type="subcellular location">
    <subcellularLocation>
        <location evidence="1">Cell membrane</location>
        <topology evidence="1">Multi-pass membrane protein</topology>
    </subcellularLocation>
</comment>
<evidence type="ECO:0000256" key="3">
    <source>
        <dbReference type="ARBA" id="ARBA00022475"/>
    </source>
</evidence>
<reference evidence="10 11" key="1">
    <citation type="journal article" date="2016" name="Nat. Commun.">
        <title>Thousands of microbial genomes shed light on interconnected biogeochemical processes in an aquifer system.</title>
        <authorList>
            <person name="Anantharaman K."/>
            <person name="Brown C.T."/>
            <person name="Hug L.A."/>
            <person name="Sharon I."/>
            <person name="Castelle C.J."/>
            <person name="Probst A.J."/>
            <person name="Thomas B.C."/>
            <person name="Singh A."/>
            <person name="Wilkins M.J."/>
            <person name="Karaoz U."/>
            <person name="Brodie E.L."/>
            <person name="Williams K.H."/>
            <person name="Hubbard S.S."/>
            <person name="Banfield J.F."/>
        </authorList>
    </citation>
    <scope>NUCLEOTIDE SEQUENCE [LARGE SCALE GENOMIC DNA]</scope>
</reference>
<dbReference type="Gene3D" id="1.20.120.1220">
    <property type="match status" value="1"/>
</dbReference>
<evidence type="ECO:0000313" key="11">
    <source>
        <dbReference type="Proteomes" id="UP000177383"/>
    </source>
</evidence>
<organism evidence="10 11">
    <name type="scientific">Candidatus Gottesmanbacteria bacterium RIFCSPHIGHO2_01_FULL_39_10</name>
    <dbReference type="NCBI Taxonomy" id="1798375"/>
    <lineage>
        <taxon>Bacteria</taxon>
        <taxon>Candidatus Gottesmaniibacteriota</taxon>
    </lineage>
</organism>
<evidence type="ECO:0000259" key="8">
    <source>
        <dbReference type="Pfam" id="PF01478"/>
    </source>
</evidence>
<dbReference type="Pfam" id="PF06750">
    <property type="entry name" value="A24_N_bact"/>
    <property type="match status" value="1"/>
</dbReference>
<dbReference type="GO" id="GO:0004190">
    <property type="term" value="F:aspartic-type endopeptidase activity"/>
    <property type="evidence" value="ECO:0007669"/>
    <property type="project" value="InterPro"/>
</dbReference>
<evidence type="ECO:0000256" key="4">
    <source>
        <dbReference type="ARBA" id="ARBA00022692"/>
    </source>
</evidence>
<feature type="domain" description="Prepilin peptidase A24 N-terminal" evidence="9">
    <location>
        <begin position="8"/>
        <end position="88"/>
    </location>
</feature>
<feature type="transmembrane region" description="Helical" evidence="7">
    <location>
        <begin position="6"/>
        <end position="24"/>
    </location>
</feature>
<protein>
    <recommendedName>
        <fullName evidence="12">Prepilin peptidase</fullName>
    </recommendedName>
</protein>
<dbReference type="EMBL" id="MFJE01000017">
    <property type="protein sequence ID" value="OGG14461.1"/>
    <property type="molecule type" value="Genomic_DNA"/>
</dbReference>
<keyword evidence="5 7" id="KW-1133">Transmembrane helix</keyword>
<evidence type="ECO:0000313" key="10">
    <source>
        <dbReference type="EMBL" id="OGG14461.1"/>
    </source>
</evidence>
<dbReference type="InterPro" id="IPR010627">
    <property type="entry name" value="Prepilin_pept_A24_N"/>
</dbReference>
<dbReference type="AlphaFoldDB" id="A0A1F5ZPX4"/>
<keyword evidence="3" id="KW-1003">Cell membrane</keyword>
<comment type="caution">
    <text evidence="10">The sequence shown here is derived from an EMBL/GenBank/DDBJ whole genome shotgun (WGS) entry which is preliminary data.</text>
</comment>
<evidence type="ECO:0000259" key="9">
    <source>
        <dbReference type="Pfam" id="PF06750"/>
    </source>
</evidence>
<feature type="transmembrane region" description="Helical" evidence="7">
    <location>
        <begin position="189"/>
        <end position="222"/>
    </location>
</feature>
<dbReference type="GO" id="GO:0006465">
    <property type="term" value="P:signal peptide processing"/>
    <property type="evidence" value="ECO:0007669"/>
    <property type="project" value="TreeGrafter"/>
</dbReference>
<feature type="transmembrane region" description="Helical" evidence="7">
    <location>
        <begin position="131"/>
        <end position="150"/>
    </location>
</feature>
<feature type="transmembrane region" description="Helical" evidence="7">
    <location>
        <begin position="102"/>
        <end position="124"/>
    </location>
</feature>
<feature type="transmembrane region" description="Helical" evidence="7">
    <location>
        <begin position="70"/>
        <end position="90"/>
    </location>
</feature>
<evidence type="ECO:0000256" key="2">
    <source>
        <dbReference type="ARBA" id="ARBA00005801"/>
    </source>
</evidence>
<evidence type="ECO:0000256" key="5">
    <source>
        <dbReference type="ARBA" id="ARBA00022989"/>
    </source>
</evidence>
<evidence type="ECO:0000256" key="6">
    <source>
        <dbReference type="ARBA" id="ARBA00023136"/>
    </source>
</evidence>
<dbReference type="InterPro" id="IPR000045">
    <property type="entry name" value="Prepilin_IV_endopep_pep"/>
</dbReference>
<gene>
    <name evidence="10" type="ORF">A2773_03545</name>
</gene>
<feature type="transmembrane region" description="Helical" evidence="7">
    <location>
        <begin position="228"/>
        <end position="248"/>
    </location>
</feature>